<name>A0A9D9N703_9FIRM</name>
<reference evidence="3" key="1">
    <citation type="submission" date="2020-10" db="EMBL/GenBank/DDBJ databases">
        <authorList>
            <person name="Gilroy R."/>
        </authorList>
    </citation>
    <scope>NUCLEOTIDE SEQUENCE</scope>
    <source>
        <strain evidence="3">E3-2379</strain>
    </source>
</reference>
<dbReference type="InterPro" id="IPR021997">
    <property type="entry name" value="SporV_AA"/>
</dbReference>
<evidence type="ECO:0000313" key="4">
    <source>
        <dbReference type="Proteomes" id="UP000823618"/>
    </source>
</evidence>
<dbReference type="Proteomes" id="UP000823618">
    <property type="component" value="Unassembled WGS sequence"/>
</dbReference>
<dbReference type="InterPro" id="IPR038548">
    <property type="entry name" value="SporV_AA_N_sf"/>
</dbReference>
<keyword evidence="1" id="KW-0812">Transmembrane</keyword>
<gene>
    <name evidence="3" type="ORF">IAC13_02865</name>
</gene>
<organism evidence="3 4">
    <name type="scientific">Candidatus Scybalomonas excrementavium</name>
    <dbReference type="NCBI Taxonomy" id="2840943"/>
    <lineage>
        <taxon>Bacteria</taxon>
        <taxon>Bacillati</taxon>
        <taxon>Bacillota</taxon>
        <taxon>Clostridia</taxon>
        <taxon>Lachnospirales</taxon>
        <taxon>Lachnospiraceae</taxon>
        <taxon>Lachnospiraceae incertae sedis</taxon>
        <taxon>Candidatus Scybalomonas</taxon>
    </lineage>
</organism>
<evidence type="ECO:0000256" key="1">
    <source>
        <dbReference type="SAM" id="Phobius"/>
    </source>
</evidence>
<protein>
    <submittedName>
        <fullName evidence="3">Stage V sporulation protein AA</fullName>
    </submittedName>
</protein>
<sequence>MAVIYLKAEQSVCVTEHIVHLKDIGSIYCSDPELAYQAKQIELTRFSKMEHGREVFSILKLIELIKKQCPDVEVENMGETDIIVYYKPPKKENKALLYAKVISVCLISFFGAGFSIMTYNTDVDTEKVFDMMYRLVTGQEANGPTAMTFMYCIGLAVGVMIFFNHAANKRLSDDPTPFQVQMRLYERDANDTLIKGAGRKGQETDVDS</sequence>
<feature type="transmembrane region" description="Helical" evidence="1">
    <location>
        <begin position="141"/>
        <end position="163"/>
    </location>
</feature>
<accession>A0A9D9N703</accession>
<dbReference type="EMBL" id="JADIML010000082">
    <property type="protein sequence ID" value="MBO8462856.1"/>
    <property type="molecule type" value="Genomic_DNA"/>
</dbReference>
<keyword evidence="1" id="KW-1133">Transmembrane helix</keyword>
<feature type="transmembrane region" description="Helical" evidence="1">
    <location>
        <begin position="97"/>
        <end position="121"/>
    </location>
</feature>
<evidence type="ECO:0000313" key="3">
    <source>
        <dbReference type="EMBL" id="MBO8462856.1"/>
    </source>
</evidence>
<dbReference type="Gene3D" id="2.60.480.10">
    <property type="entry name" value="eubacterium ventriosum atcc domain"/>
    <property type="match status" value="1"/>
</dbReference>
<proteinExistence type="predicted"/>
<keyword evidence="1" id="KW-0472">Membrane</keyword>
<reference evidence="3" key="2">
    <citation type="journal article" date="2021" name="PeerJ">
        <title>Extensive microbial diversity within the chicken gut microbiome revealed by metagenomics and culture.</title>
        <authorList>
            <person name="Gilroy R."/>
            <person name="Ravi A."/>
            <person name="Getino M."/>
            <person name="Pursley I."/>
            <person name="Horton D.L."/>
            <person name="Alikhan N.F."/>
            <person name="Baker D."/>
            <person name="Gharbi K."/>
            <person name="Hall N."/>
            <person name="Watson M."/>
            <person name="Adriaenssens E.M."/>
            <person name="Foster-Nyarko E."/>
            <person name="Jarju S."/>
            <person name="Secka A."/>
            <person name="Antonio M."/>
            <person name="Oren A."/>
            <person name="Chaudhuri R.R."/>
            <person name="La Ragione R."/>
            <person name="Hildebrand F."/>
            <person name="Pallen M.J."/>
        </authorList>
    </citation>
    <scope>NUCLEOTIDE SEQUENCE</scope>
    <source>
        <strain evidence="3">E3-2379</strain>
    </source>
</reference>
<dbReference type="AlphaFoldDB" id="A0A9D9N703"/>
<evidence type="ECO:0000259" key="2">
    <source>
        <dbReference type="Pfam" id="PF12164"/>
    </source>
</evidence>
<feature type="domain" description="Stage V sporulation protein AA" evidence="2">
    <location>
        <begin position="4"/>
        <end position="87"/>
    </location>
</feature>
<dbReference type="Pfam" id="PF12164">
    <property type="entry name" value="SporV_AA"/>
    <property type="match status" value="1"/>
</dbReference>
<comment type="caution">
    <text evidence="3">The sequence shown here is derived from an EMBL/GenBank/DDBJ whole genome shotgun (WGS) entry which is preliminary data.</text>
</comment>